<evidence type="ECO:0000256" key="8">
    <source>
        <dbReference type="SAM" id="Coils"/>
    </source>
</evidence>
<dbReference type="PANTHER" id="PTHR13678:SF27">
    <property type="entry name" value="LD45836P"/>
    <property type="match status" value="1"/>
</dbReference>
<name>A0A1B6DTB1_9HEMI</name>
<evidence type="ECO:0000256" key="2">
    <source>
        <dbReference type="ARBA" id="ARBA00007617"/>
    </source>
</evidence>
<dbReference type="InterPro" id="IPR037202">
    <property type="entry name" value="ESCRT_assembly_dom"/>
</dbReference>
<protein>
    <recommendedName>
        <fullName evidence="9">VPS37 C-terminal domain-containing protein</fullName>
    </recommendedName>
</protein>
<dbReference type="InterPro" id="IPR009851">
    <property type="entry name" value="Mod_r"/>
</dbReference>
<dbReference type="EMBL" id="GEDC01008384">
    <property type="protein sequence ID" value="JAS28914.1"/>
    <property type="molecule type" value="Transcribed_RNA"/>
</dbReference>
<dbReference type="GO" id="GO:0043162">
    <property type="term" value="P:ubiquitin-dependent protein catabolic process via the multivesicular body sorting pathway"/>
    <property type="evidence" value="ECO:0007669"/>
    <property type="project" value="TreeGrafter"/>
</dbReference>
<feature type="domain" description="VPS37 C-terminal" evidence="9">
    <location>
        <begin position="105"/>
        <end position="194"/>
    </location>
</feature>
<keyword evidence="8" id="KW-0175">Coiled coil</keyword>
<accession>A0A1B6DTB1</accession>
<gene>
    <name evidence="10" type="ORF">g.6244</name>
</gene>
<dbReference type="PROSITE" id="PS51314">
    <property type="entry name" value="VPS37_C"/>
    <property type="match status" value="1"/>
</dbReference>
<evidence type="ECO:0000313" key="10">
    <source>
        <dbReference type="EMBL" id="JAS28914.1"/>
    </source>
</evidence>
<dbReference type="Gene3D" id="1.10.287.660">
    <property type="entry name" value="Helix hairpin bin"/>
    <property type="match status" value="1"/>
</dbReference>
<keyword evidence="5 7" id="KW-0653">Protein transport</keyword>
<keyword evidence="3 7" id="KW-0813">Transport</keyword>
<comment type="subcellular location">
    <subcellularLocation>
        <location evidence="1">Late endosome membrane</location>
        <topology evidence="1">Peripheral membrane protein</topology>
    </subcellularLocation>
</comment>
<reference evidence="10" key="1">
    <citation type="submission" date="2015-12" db="EMBL/GenBank/DDBJ databases">
        <title>De novo transcriptome assembly of four potential Pierce s Disease insect vectors from Arizona vineyards.</title>
        <authorList>
            <person name="Tassone E.E."/>
        </authorList>
    </citation>
    <scope>NUCLEOTIDE SEQUENCE</scope>
</reference>
<dbReference type="InterPro" id="IPR029012">
    <property type="entry name" value="Helix_hairpin_bin_sf"/>
</dbReference>
<evidence type="ECO:0000256" key="7">
    <source>
        <dbReference type="PROSITE-ProRule" id="PRU00646"/>
    </source>
</evidence>
<dbReference type="SUPFAM" id="SSF140111">
    <property type="entry name" value="Endosomal sorting complex assembly domain"/>
    <property type="match status" value="1"/>
</dbReference>
<evidence type="ECO:0000256" key="6">
    <source>
        <dbReference type="ARBA" id="ARBA00025010"/>
    </source>
</evidence>
<evidence type="ECO:0000259" key="9">
    <source>
        <dbReference type="PROSITE" id="PS51314"/>
    </source>
</evidence>
<comment type="function">
    <text evidence="6">Component of the ESCRT-I complex, a regulator of vesicular trafficking process. Required for the sorting of endocytic ubiquitinated cargos into multivesicular bodies. May be involved in cell growth and differentiation.</text>
</comment>
<evidence type="ECO:0000256" key="4">
    <source>
        <dbReference type="ARBA" id="ARBA00022753"/>
    </source>
</evidence>
<dbReference type="Pfam" id="PF07200">
    <property type="entry name" value="Mod_r"/>
    <property type="match status" value="1"/>
</dbReference>
<dbReference type="GO" id="GO:0006623">
    <property type="term" value="P:protein targeting to vacuole"/>
    <property type="evidence" value="ECO:0007669"/>
    <property type="project" value="TreeGrafter"/>
</dbReference>
<feature type="coiled-coil region" evidence="8">
    <location>
        <begin position="121"/>
        <end position="148"/>
    </location>
</feature>
<evidence type="ECO:0000256" key="5">
    <source>
        <dbReference type="ARBA" id="ARBA00022927"/>
    </source>
</evidence>
<sequence>MSFRNNHDDWYNVYHNNKQHKIDYKSAVGLLEHLNDDELRELLNDEGKFENMVKDIKDLKNLETEKEILMASNRSLAEFNLSQEPHMEKGKQKLYDLIEEGERLCNDVELKTKKIMNKAGSQSLETILALLQTAAAEMEEESETISEKFLNGELEVENFLEQFSLRRKLMHLRKVKSDKMSEMVSLRSSVSSQQRMEINTNLIGSSYYNTQPLVAPSSVPYPIGPVTGMPMPGMFSNHFPHNS</sequence>
<dbReference type="PANTHER" id="PTHR13678">
    <property type="entry name" value="VACUOLAR PROTEIN SORTING-ASSOCIATED PROTEIN 37"/>
    <property type="match status" value="1"/>
</dbReference>
<dbReference type="GO" id="GO:0000813">
    <property type="term" value="C:ESCRT I complex"/>
    <property type="evidence" value="ECO:0007669"/>
    <property type="project" value="TreeGrafter"/>
</dbReference>
<dbReference type="GO" id="GO:0006612">
    <property type="term" value="P:protein targeting to membrane"/>
    <property type="evidence" value="ECO:0007669"/>
    <property type="project" value="TreeGrafter"/>
</dbReference>
<evidence type="ECO:0000256" key="3">
    <source>
        <dbReference type="ARBA" id="ARBA00022448"/>
    </source>
</evidence>
<proteinExistence type="inferred from homology"/>
<keyword evidence="4" id="KW-0967">Endosome</keyword>
<evidence type="ECO:0000256" key="1">
    <source>
        <dbReference type="ARBA" id="ARBA00004633"/>
    </source>
</evidence>
<dbReference type="GO" id="GO:0031902">
    <property type="term" value="C:late endosome membrane"/>
    <property type="evidence" value="ECO:0007669"/>
    <property type="project" value="UniProtKB-SubCell"/>
</dbReference>
<organism evidence="10">
    <name type="scientific">Clastoptera arizonana</name>
    <name type="common">Arizona spittle bug</name>
    <dbReference type="NCBI Taxonomy" id="38151"/>
    <lineage>
        <taxon>Eukaryota</taxon>
        <taxon>Metazoa</taxon>
        <taxon>Ecdysozoa</taxon>
        <taxon>Arthropoda</taxon>
        <taxon>Hexapoda</taxon>
        <taxon>Insecta</taxon>
        <taxon>Pterygota</taxon>
        <taxon>Neoptera</taxon>
        <taxon>Paraneoptera</taxon>
        <taxon>Hemiptera</taxon>
        <taxon>Auchenorrhyncha</taxon>
        <taxon>Cercopoidea</taxon>
        <taxon>Clastopteridae</taxon>
        <taxon>Clastoptera</taxon>
    </lineage>
</organism>
<comment type="similarity">
    <text evidence="2">Belongs to the VPS37 family.</text>
</comment>
<dbReference type="AlphaFoldDB" id="A0A1B6DTB1"/>